<keyword evidence="2" id="KW-0812">Transmembrane</keyword>
<protein>
    <submittedName>
        <fullName evidence="3">Uncharacterized protein</fullName>
    </submittedName>
</protein>
<dbReference type="AlphaFoldDB" id="A0A7X0HD94"/>
<feature type="transmembrane region" description="Helical" evidence="2">
    <location>
        <begin position="124"/>
        <end position="143"/>
    </location>
</feature>
<dbReference type="EMBL" id="JACHEM010000004">
    <property type="protein sequence ID" value="MBB6435485.1"/>
    <property type="molecule type" value="Genomic_DNA"/>
</dbReference>
<feature type="transmembrane region" description="Helical" evidence="2">
    <location>
        <begin position="94"/>
        <end position="112"/>
    </location>
</feature>
<organism evidence="3 4">
    <name type="scientific">Streptomyces candidus</name>
    <dbReference type="NCBI Taxonomy" id="67283"/>
    <lineage>
        <taxon>Bacteria</taxon>
        <taxon>Bacillati</taxon>
        <taxon>Actinomycetota</taxon>
        <taxon>Actinomycetes</taxon>
        <taxon>Kitasatosporales</taxon>
        <taxon>Streptomycetaceae</taxon>
        <taxon>Streptomyces</taxon>
    </lineage>
</organism>
<comment type="caution">
    <text evidence="3">The sequence shown here is derived from an EMBL/GenBank/DDBJ whole genome shotgun (WGS) entry which is preliminary data.</text>
</comment>
<keyword evidence="2" id="KW-0472">Membrane</keyword>
<dbReference type="Proteomes" id="UP000540423">
    <property type="component" value="Unassembled WGS sequence"/>
</dbReference>
<accession>A0A7X0HD94</accession>
<gene>
    <name evidence="3" type="ORF">HNQ79_001942</name>
</gene>
<keyword evidence="4" id="KW-1185">Reference proteome</keyword>
<name>A0A7X0HD94_9ACTN</name>
<keyword evidence="2" id="KW-1133">Transmembrane helix</keyword>
<evidence type="ECO:0000256" key="2">
    <source>
        <dbReference type="SAM" id="Phobius"/>
    </source>
</evidence>
<feature type="compositionally biased region" description="Basic and acidic residues" evidence="1">
    <location>
        <begin position="46"/>
        <end position="56"/>
    </location>
</feature>
<sequence>MTHPHLPPSPGGPPHPETSAGAPPLPNTPADAPARPDYRPGSADPRLNRPMRERYPQIRATSGYGDPRVRHTGPGPGAGSEQEPERSAKLTARLVLALSVVIGQLWALTITVNEWMKGDTSTAWWGAGFLCLSFLAVLLLWLLDPKDR</sequence>
<evidence type="ECO:0000313" key="3">
    <source>
        <dbReference type="EMBL" id="MBB6435485.1"/>
    </source>
</evidence>
<feature type="compositionally biased region" description="Pro residues" evidence="1">
    <location>
        <begin position="1"/>
        <end position="16"/>
    </location>
</feature>
<proteinExistence type="predicted"/>
<reference evidence="3 4" key="1">
    <citation type="submission" date="2020-08" db="EMBL/GenBank/DDBJ databases">
        <title>Genomic Encyclopedia of Type Strains, Phase IV (KMG-IV): sequencing the most valuable type-strain genomes for metagenomic binning, comparative biology and taxonomic classification.</title>
        <authorList>
            <person name="Goeker M."/>
        </authorList>
    </citation>
    <scope>NUCLEOTIDE SEQUENCE [LARGE SCALE GENOMIC DNA]</scope>
    <source>
        <strain evidence="3 4">DSM 40141</strain>
    </source>
</reference>
<evidence type="ECO:0000256" key="1">
    <source>
        <dbReference type="SAM" id="MobiDB-lite"/>
    </source>
</evidence>
<evidence type="ECO:0000313" key="4">
    <source>
        <dbReference type="Proteomes" id="UP000540423"/>
    </source>
</evidence>
<feature type="region of interest" description="Disordered" evidence="1">
    <location>
        <begin position="1"/>
        <end position="87"/>
    </location>
</feature>
<dbReference type="RefSeq" id="WP_260421557.1">
    <property type="nucleotide sequence ID" value="NZ_JACHEM010000004.1"/>
</dbReference>